<name>A0A1R3JCU6_9ROSI</name>
<dbReference type="Proteomes" id="UP000187203">
    <property type="component" value="Unassembled WGS sequence"/>
</dbReference>
<gene>
    <name evidence="2" type="ORF">COLO4_17428</name>
</gene>
<evidence type="ECO:0000256" key="1">
    <source>
        <dbReference type="SAM" id="Phobius"/>
    </source>
</evidence>
<feature type="transmembrane region" description="Helical" evidence="1">
    <location>
        <begin position="6"/>
        <end position="26"/>
    </location>
</feature>
<keyword evidence="1" id="KW-0472">Membrane</keyword>
<evidence type="ECO:0000313" key="3">
    <source>
        <dbReference type="Proteomes" id="UP000187203"/>
    </source>
</evidence>
<keyword evidence="3" id="KW-1185">Reference proteome</keyword>
<sequence>MDQGTVVAIIIIVIIIKIIWVAFAYTRREKRREKIREKIKMERLKRGAQSAIEGADYGVNVADTIKEIAGRNGDQNLDHISVDIYDDKYWLIFCCLCE</sequence>
<reference evidence="3" key="1">
    <citation type="submission" date="2013-09" db="EMBL/GenBank/DDBJ databases">
        <title>Corchorus olitorius genome sequencing.</title>
        <authorList>
            <person name="Alam M."/>
            <person name="Haque M.S."/>
            <person name="Islam M.S."/>
            <person name="Emdad E.M."/>
            <person name="Islam M.M."/>
            <person name="Ahmed B."/>
            <person name="Halim A."/>
            <person name="Hossen Q.M.M."/>
            <person name="Hossain M.Z."/>
            <person name="Ahmed R."/>
            <person name="Khan M.M."/>
            <person name="Islam R."/>
            <person name="Rashid M.M."/>
            <person name="Khan S.A."/>
            <person name="Rahman M.S."/>
            <person name="Alam M."/>
            <person name="Yahiya A.S."/>
            <person name="Khan M.S."/>
            <person name="Azam M.S."/>
            <person name="Haque T."/>
            <person name="Lashkar M.Z.H."/>
            <person name="Akhand A.I."/>
            <person name="Morshed G."/>
            <person name="Roy S."/>
            <person name="Uddin K.S."/>
            <person name="Rabeya T."/>
            <person name="Hossain A.S."/>
            <person name="Chowdhury A."/>
            <person name="Snigdha A.R."/>
            <person name="Mortoza M.S."/>
            <person name="Matin S.A."/>
            <person name="Hoque S.M.E."/>
            <person name="Islam M.K."/>
            <person name="Roy D.K."/>
            <person name="Haider R."/>
            <person name="Moosa M.M."/>
            <person name="Elias S.M."/>
            <person name="Hasan A.M."/>
            <person name="Jahan S."/>
            <person name="Shafiuddin M."/>
            <person name="Mahmood N."/>
            <person name="Shommy N.S."/>
        </authorList>
    </citation>
    <scope>NUCLEOTIDE SEQUENCE [LARGE SCALE GENOMIC DNA]</scope>
    <source>
        <strain evidence="3">cv. O-4</strain>
    </source>
</reference>
<dbReference type="AlphaFoldDB" id="A0A1R3JCU6"/>
<evidence type="ECO:0000313" key="2">
    <source>
        <dbReference type="EMBL" id="OMO92650.1"/>
    </source>
</evidence>
<keyword evidence="1" id="KW-0812">Transmembrane</keyword>
<keyword evidence="1" id="KW-1133">Transmembrane helix</keyword>
<organism evidence="2 3">
    <name type="scientific">Corchorus olitorius</name>
    <dbReference type="NCBI Taxonomy" id="93759"/>
    <lineage>
        <taxon>Eukaryota</taxon>
        <taxon>Viridiplantae</taxon>
        <taxon>Streptophyta</taxon>
        <taxon>Embryophyta</taxon>
        <taxon>Tracheophyta</taxon>
        <taxon>Spermatophyta</taxon>
        <taxon>Magnoliopsida</taxon>
        <taxon>eudicotyledons</taxon>
        <taxon>Gunneridae</taxon>
        <taxon>Pentapetalae</taxon>
        <taxon>rosids</taxon>
        <taxon>malvids</taxon>
        <taxon>Malvales</taxon>
        <taxon>Malvaceae</taxon>
        <taxon>Grewioideae</taxon>
        <taxon>Apeibeae</taxon>
        <taxon>Corchorus</taxon>
    </lineage>
</organism>
<dbReference type="EMBL" id="AWUE01016340">
    <property type="protein sequence ID" value="OMO92650.1"/>
    <property type="molecule type" value="Genomic_DNA"/>
</dbReference>
<protein>
    <submittedName>
        <fullName evidence="2">Uncharacterized protein</fullName>
    </submittedName>
</protein>
<comment type="caution">
    <text evidence="2">The sequence shown here is derived from an EMBL/GenBank/DDBJ whole genome shotgun (WGS) entry which is preliminary data.</text>
</comment>
<proteinExistence type="predicted"/>
<accession>A0A1R3JCU6</accession>